<keyword evidence="3" id="KW-1185">Reference proteome</keyword>
<comment type="caution">
    <text evidence="2">The sequence shown here is derived from an EMBL/GenBank/DDBJ whole genome shotgun (WGS) entry which is preliminary data.</text>
</comment>
<dbReference type="AlphaFoldDB" id="A0A1Y2A758"/>
<organism evidence="2 3">
    <name type="scientific">Clohesyomyces aquaticus</name>
    <dbReference type="NCBI Taxonomy" id="1231657"/>
    <lineage>
        <taxon>Eukaryota</taxon>
        <taxon>Fungi</taxon>
        <taxon>Dikarya</taxon>
        <taxon>Ascomycota</taxon>
        <taxon>Pezizomycotina</taxon>
        <taxon>Dothideomycetes</taxon>
        <taxon>Pleosporomycetidae</taxon>
        <taxon>Pleosporales</taxon>
        <taxon>Lindgomycetaceae</taxon>
        <taxon>Clohesyomyces</taxon>
    </lineage>
</organism>
<name>A0A1Y2A758_9PLEO</name>
<dbReference type="CDD" id="cd18186">
    <property type="entry name" value="BTB_POZ_ZBTB_KLHL-like"/>
    <property type="match status" value="1"/>
</dbReference>
<evidence type="ECO:0000259" key="1">
    <source>
        <dbReference type="PROSITE" id="PS50097"/>
    </source>
</evidence>
<proteinExistence type="predicted"/>
<dbReference type="PANTHER" id="PTHR47843">
    <property type="entry name" value="BTB DOMAIN-CONTAINING PROTEIN-RELATED"/>
    <property type="match status" value="1"/>
</dbReference>
<reference evidence="2 3" key="1">
    <citation type="submission" date="2016-07" db="EMBL/GenBank/DDBJ databases">
        <title>Pervasive Adenine N6-methylation of Active Genes in Fungi.</title>
        <authorList>
            <consortium name="DOE Joint Genome Institute"/>
            <person name="Mondo S.J."/>
            <person name="Dannebaum R.O."/>
            <person name="Kuo R.C."/>
            <person name="Labutti K."/>
            <person name="Haridas S."/>
            <person name="Kuo A."/>
            <person name="Salamov A."/>
            <person name="Ahrendt S.R."/>
            <person name="Lipzen A."/>
            <person name="Sullivan W."/>
            <person name="Andreopoulos W.B."/>
            <person name="Clum A."/>
            <person name="Lindquist E."/>
            <person name="Daum C."/>
            <person name="Ramamoorthy G.K."/>
            <person name="Gryganskyi A."/>
            <person name="Culley D."/>
            <person name="Magnuson J.K."/>
            <person name="James T.Y."/>
            <person name="O'Malley M.A."/>
            <person name="Stajich J.E."/>
            <person name="Spatafora J.W."/>
            <person name="Visel A."/>
            <person name="Grigoriev I.V."/>
        </authorList>
    </citation>
    <scope>NUCLEOTIDE SEQUENCE [LARGE SCALE GENOMIC DNA]</scope>
    <source>
        <strain evidence="2 3">CBS 115471</strain>
    </source>
</reference>
<gene>
    <name evidence="2" type="ORF">BCR34DRAFT_583092</name>
</gene>
<accession>A0A1Y2A758</accession>
<feature type="domain" description="BTB" evidence="1">
    <location>
        <begin position="21"/>
        <end position="88"/>
    </location>
</feature>
<dbReference type="Pfam" id="PF00651">
    <property type="entry name" value="BTB"/>
    <property type="match status" value="1"/>
</dbReference>
<dbReference type="InterPro" id="IPR000210">
    <property type="entry name" value="BTB/POZ_dom"/>
</dbReference>
<dbReference type="SUPFAM" id="SSF54695">
    <property type="entry name" value="POZ domain"/>
    <property type="match status" value="1"/>
</dbReference>
<sequence length="274" mass="31124">MFGLTRTPPSMQKAWDNGEYSDLKVTCGSDVYDLHKVIVCHASSFFKGACRFPGKESQNSHVDILDEDPCMVHRMLSYIYLSDYEPSTIWQMPYLSQNLDSRGLKSYSTTMHCLYGREFGFINSGCACMTPSSDPSIEQTTFRPKWVPRNKELVPMSSDGGAQVANPLLIHASMYALADRYGIPTLSEMAKGKFFDSLRDHWDSEDFVEAVAYIYSSTPDSDRGLRDTVIAAFKQYMGFNVEDVPGIEDKLHQFDTLTFMVLKEWGKRDRQRTG</sequence>
<dbReference type="EMBL" id="MCFA01000008">
    <property type="protein sequence ID" value="ORY18160.1"/>
    <property type="molecule type" value="Genomic_DNA"/>
</dbReference>
<dbReference type="PANTHER" id="PTHR47843:SF5">
    <property type="entry name" value="BTB_POZ DOMAIN PROTEIN"/>
    <property type="match status" value="1"/>
</dbReference>
<protein>
    <recommendedName>
        <fullName evidence="1">BTB domain-containing protein</fullName>
    </recommendedName>
</protein>
<dbReference type="PROSITE" id="PS50097">
    <property type="entry name" value="BTB"/>
    <property type="match status" value="1"/>
</dbReference>
<dbReference type="OrthoDB" id="6359816at2759"/>
<evidence type="ECO:0000313" key="2">
    <source>
        <dbReference type="EMBL" id="ORY18160.1"/>
    </source>
</evidence>
<evidence type="ECO:0000313" key="3">
    <source>
        <dbReference type="Proteomes" id="UP000193144"/>
    </source>
</evidence>
<dbReference type="Gene3D" id="3.30.710.10">
    <property type="entry name" value="Potassium Channel Kv1.1, Chain A"/>
    <property type="match status" value="1"/>
</dbReference>
<dbReference type="InterPro" id="IPR011333">
    <property type="entry name" value="SKP1/BTB/POZ_sf"/>
</dbReference>
<dbReference type="Proteomes" id="UP000193144">
    <property type="component" value="Unassembled WGS sequence"/>
</dbReference>